<keyword evidence="3" id="KW-1185">Reference proteome</keyword>
<dbReference type="Gene3D" id="1.25.40.690">
    <property type="match status" value="1"/>
</dbReference>
<dbReference type="STRING" id="4846.A0A367IR23"/>
<evidence type="ECO:0000259" key="1">
    <source>
        <dbReference type="Pfam" id="PF12110"/>
    </source>
</evidence>
<name>A0A367IR23_RHIST</name>
<accession>A0A367IR23</accession>
<evidence type="ECO:0000313" key="3">
    <source>
        <dbReference type="Proteomes" id="UP000253551"/>
    </source>
</evidence>
<feature type="domain" description="Nuclear pore complex protein NUP96 C-terminal" evidence="1">
    <location>
        <begin position="83"/>
        <end position="230"/>
    </location>
</feature>
<dbReference type="EMBL" id="PJQM01006162">
    <property type="protein sequence ID" value="RCH80137.1"/>
    <property type="molecule type" value="Genomic_DNA"/>
</dbReference>
<dbReference type="AlphaFoldDB" id="A0A367IR23"/>
<feature type="non-terminal residue" evidence="2">
    <location>
        <position position="1"/>
    </location>
</feature>
<organism evidence="2 3">
    <name type="scientific">Rhizopus stolonifer</name>
    <name type="common">Rhizopus nigricans</name>
    <dbReference type="NCBI Taxonomy" id="4846"/>
    <lineage>
        <taxon>Eukaryota</taxon>
        <taxon>Fungi</taxon>
        <taxon>Fungi incertae sedis</taxon>
        <taxon>Mucoromycota</taxon>
        <taxon>Mucoromycotina</taxon>
        <taxon>Mucoromycetes</taxon>
        <taxon>Mucorales</taxon>
        <taxon>Mucorineae</taxon>
        <taxon>Rhizopodaceae</taxon>
        <taxon>Rhizopus</taxon>
    </lineage>
</organism>
<reference evidence="2 3" key="1">
    <citation type="journal article" date="2018" name="G3 (Bethesda)">
        <title>Phylogenetic and Phylogenomic Definition of Rhizopus Species.</title>
        <authorList>
            <person name="Gryganskyi A.P."/>
            <person name="Golan J."/>
            <person name="Dolatabadi S."/>
            <person name="Mondo S."/>
            <person name="Robb S."/>
            <person name="Idnurm A."/>
            <person name="Muszewska A."/>
            <person name="Steczkiewicz K."/>
            <person name="Masonjones S."/>
            <person name="Liao H.L."/>
            <person name="Gajdeczka M.T."/>
            <person name="Anike F."/>
            <person name="Vuek A."/>
            <person name="Anishchenko I.M."/>
            <person name="Voigt K."/>
            <person name="de Hoog G.S."/>
            <person name="Smith M.E."/>
            <person name="Heitman J."/>
            <person name="Vilgalys R."/>
            <person name="Stajich J.E."/>
        </authorList>
    </citation>
    <scope>NUCLEOTIDE SEQUENCE [LARGE SCALE GENOMIC DNA]</scope>
    <source>
        <strain evidence="2 3">LSU 92-RS-03</strain>
    </source>
</reference>
<sequence length="436" mass="50418">LIPNQDSLPTAQLKPDATLSAYYTPQLASDFSVDVDLIWSLATAFQQDPNAIHGWIRDLIQPGLASQLERITQIHADDPFASTFVHLSYGQRDLAAEQAQQHNDYPLGMYIVHAEFKDLRDVIQSQIASFQSKGEWQTMSVFHRKCWCIMAGDLGYVPKDDFVVTSGVYWQCALGMYLWYGNRYGTQPSLAQYNKAFSHKPDVHHLQTVRHTAVPDASCLWYQLLQLLIGDASIADLAMWPLDLVWLMGLYRPQTTIDQTWLLKWIDQLELMDLAEWAIYASLPTQKVNSILRQCEWQNEARLLNEFYIPKKQIQIAKALHAHDAWDYEQEYNHLIQGELYDQAKLALFYFLLPKLFQNHEKDIQASIDYIEAIPKDKQDDQVRLMCQAYHHVLSNNNQDSHTLKKELDQLKEAYPSRNVHGLIKDLIIAIELNEQ</sequence>
<dbReference type="Proteomes" id="UP000253551">
    <property type="component" value="Unassembled WGS sequence"/>
</dbReference>
<dbReference type="InterPro" id="IPR021967">
    <property type="entry name" value="Nup98_C"/>
</dbReference>
<proteinExistence type="predicted"/>
<protein>
    <recommendedName>
        <fullName evidence="1">Nuclear pore complex protein NUP96 C-terminal domain-containing protein</fullName>
    </recommendedName>
</protein>
<gene>
    <name evidence="2" type="ORF">CU098_005275</name>
</gene>
<evidence type="ECO:0000313" key="2">
    <source>
        <dbReference type="EMBL" id="RCH80137.1"/>
    </source>
</evidence>
<comment type="caution">
    <text evidence="2">The sequence shown here is derived from an EMBL/GenBank/DDBJ whole genome shotgun (WGS) entry which is preliminary data.</text>
</comment>
<dbReference type="Pfam" id="PF12110">
    <property type="entry name" value="Nup96"/>
    <property type="match status" value="1"/>
</dbReference>
<dbReference type="OrthoDB" id="3797628at2759"/>